<dbReference type="InterPro" id="IPR016181">
    <property type="entry name" value="Acyl_CoA_acyltransferase"/>
</dbReference>
<keyword evidence="2" id="KW-0808">Transferase</keyword>
<keyword evidence="3" id="KW-1185">Reference proteome</keyword>
<dbReference type="GO" id="GO:0016746">
    <property type="term" value="F:acyltransferase activity"/>
    <property type="evidence" value="ECO:0007669"/>
    <property type="project" value="UniProtKB-KW"/>
</dbReference>
<evidence type="ECO:0000313" key="2">
    <source>
        <dbReference type="EMBL" id="MFC6043947.1"/>
    </source>
</evidence>
<dbReference type="Pfam" id="PF00583">
    <property type="entry name" value="Acetyltransf_1"/>
    <property type="match status" value="1"/>
</dbReference>
<organism evidence="2 3">
    <name type="scientific">Nocardioides hankookensis</name>
    <dbReference type="NCBI Taxonomy" id="443157"/>
    <lineage>
        <taxon>Bacteria</taxon>
        <taxon>Bacillati</taxon>
        <taxon>Actinomycetota</taxon>
        <taxon>Actinomycetes</taxon>
        <taxon>Propionibacteriales</taxon>
        <taxon>Nocardioidaceae</taxon>
        <taxon>Nocardioides</taxon>
    </lineage>
</organism>
<evidence type="ECO:0000313" key="3">
    <source>
        <dbReference type="Proteomes" id="UP001596135"/>
    </source>
</evidence>
<dbReference type="Gene3D" id="3.40.630.30">
    <property type="match status" value="1"/>
</dbReference>
<comment type="caution">
    <text evidence="2">The sequence shown here is derived from an EMBL/GenBank/DDBJ whole genome shotgun (WGS) entry which is preliminary data.</text>
</comment>
<dbReference type="InterPro" id="IPR000182">
    <property type="entry name" value="GNAT_dom"/>
</dbReference>
<dbReference type="EMBL" id="JBHSRJ010000004">
    <property type="protein sequence ID" value="MFC6043947.1"/>
    <property type="molecule type" value="Genomic_DNA"/>
</dbReference>
<evidence type="ECO:0000259" key="1">
    <source>
        <dbReference type="PROSITE" id="PS51186"/>
    </source>
</evidence>
<dbReference type="RefSeq" id="WP_379154431.1">
    <property type="nucleotide sequence ID" value="NZ_JBHSRJ010000004.1"/>
</dbReference>
<name>A0ABW1LL22_9ACTN</name>
<dbReference type="Proteomes" id="UP001596135">
    <property type="component" value="Unassembled WGS sequence"/>
</dbReference>
<dbReference type="PROSITE" id="PS51186">
    <property type="entry name" value="GNAT"/>
    <property type="match status" value="1"/>
</dbReference>
<proteinExistence type="predicted"/>
<reference evidence="3" key="1">
    <citation type="journal article" date="2019" name="Int. J. Syst. Evol. Microbiol.">
        <title>The Global Catalogue of Microorganisms (GCM) 10K type strain sequencing project: providing services to taxonomists for standard genome sequencing and annotation.</title>
        <authorList>
            <consortium name="The Broad Institute Genomics Platform"/>
            <consortium name="The Broad Institute Genome Sequencing Center for Infectious Disease"/>
            <person name="Wu L."/>
            <person name="Ma J."/>
        </authorList>
    </citation>
    <scope>NUCLEOTIDE SEQUENCE [LARGE SCALE GENOMIC DNA]</scope>
    <source>
        <strain evidence="3">CCUG 54522</strain>
    </source>
</reference>
<keyword evidence="2" id="KW-0012">Acyltransferase</keyword>
<dbReference type="CDD" id="cd04301">
    <property type="entry name" value="NAT_SF"/>
    <property type="match status" value="1"/>
</dbReference>
<gene>
    <name evidence="2" type="ORF">ACFPYL_12705</name>
</gene>
<dbReference type="SUPFAM" id="SSF55729">
    <property type="entry name" value="Acyl-CoA N-acyltransferases (Nat)"/>
    <property type="match status" value="2"/>
</dbReference>
<accession>A0ABW1LL22</accession>
<dbReference type="EC" id="2.3.-.-" evidence="2"/>
<sequence length="320" mass="35365">MEVRPVSPDDAEAVRRLVVVTNAAREVDSPWLHLLTEHECVGELRHGWDGDPALGFLASVDGVDVGAARYEVSSYDNEHLAWLEVEIVPALRRRGHGSALLEAMVVRARSEGRTSVGIAGWDAPGPVGFAERHGFSQRSVEVHRRQYVDGLPAVAVPETPGYELVRWPARTPAADLPALAELTAAINDAPTDDLDIDDEEFPPERIAAYEQAWAERGHRMYRLVARHRATGALAGQTVVAVDGERPDLAEQHDTSVVAAHRGHRLGLALKLGMLHWLDVEEPQVREIDTWNAESNHHMIGVNEMLGYRVLGRVLDFQRSL</sequence>
<protein>
    <submittedName>
        <fullName evidence="2">GNAT family N-acetyltransferase</fullName>
        <ecNumber evidence="2">2.3.-.-</ecNumber>
    </submittedName>
</protein>
<feature type="domain" description="N-acetyltransferase" evidence="1">
    <location>
        <begin position="1"/>
        <end position="163"/>
    </location>
</feature>